<reference evidence="3" key="1">
    <citation type="journal article" date="2019" name="Int. J. Syst. Evol. Microbiol.">
        <title>The Global Catalogue of Microorganisms (GCM) 10K type strain sequencing project: providing services to taxonomists for standard genome sequencing and annotation.</title>
        <authorList>
            <consortium name="The Broad Institute Genomics Platform"/>
            <consortium name="The Broad Institute Genome Sequencing Center for Infectious Disease"/>
            <person name="Wu L."/>
            <person name="Ma J."/>
        </authorList>
    </citation>
    <scope>NUCLEOTIDE SEQUENCE [LARGE SCALE GENOMIC DNA]</scope>
    <source>
        <strain evidence="3">KCTC 42443</strain>
    </source>
</reference>
<feature type="signal peptide" evidence="1">
    <location>
        <begin position="1"/>
        <end position="23"/>
    </location>
</feature>
<evidence type="ECO:0000313" key="3">
    <source>
        <dbReference type="Proteomes" id="UP000609802"/>
    </source>
</evidence>
<comment type="caution">
    <text evidence="2">The sequence shown here is derived from an EMBL/GenBank/DDBJ whole genome shotgun (WGS) entry which is preliminary data.</text>
</comment>
<name>A0ABQ3J3H8_9RHOB</name>
<dbReference type="Proteomes" id="UP000609802">
    <property type="component" value="Unassembled WGS sequence"/>
</dbReference>
<evidence type="ECO:0000256" key="1">
    <source>
        <dbReference type="SAM" id="SignalP"/>
    </source>
</evidence>
<sequence>MFRLPIILLAVALAGSAPSRTFAQSLPQPEGYDTLSETQPASVRPYDFAILGVKPGMPIDEAVALIEAHLGQELSPVEGTLQVENPAGKVFRTKLRVGYVTPGIDFFLRNQSNKPYDSIQIDVSSPAIGSVVTAIRREVRVAAGDGPDKAALLAQLEGLYGKPSDLPDRGDRMWRWALDRAYEPIPMPEPYDMYSYEACAHGLPTEGRFDYRIAPVLGEGRKCGMSYVAEYRTKGTETITMTFRLIDYNLMVQDRTAARPQIDGTLNTATQPADMKL</sequence>
<organism evidence="2 3">
    <name type="scientific">Aliiroseovarius zhejiangensis</name>
    <dbReference type="NCBI Taxonomy" id="1632025"/>
    <lineage>
        <taxon>Bacteria</taxon>
        <taxon>Pseudomonadati</taxon>
        <taxon>Pseudomonadota</taxon>
        <taxon>Alphaproteobacteria</taxon>
        <taxon>Rhodobacterales</taxon>
        <taxon>Paracoccaceae</taxon>
        <taxon>Aliiroseovarius</taxon>
    </lineage>
</organism>
<keyword evidence="1" id="KW-0732">Signal</keyword>
<proteinExistence type="predicted"/>
<gene>
    <name evidence="2" type="ORF">GCM10016455_23050</name>
</gene>
<dbReference type="EMBL" id="BNCH01000005">
    <property type="protein sequence ID" value="GHF01482.1"/>
    <property type="molecule type" value="Genomic_DNA"/>
</dbReference>
<keyword evidence="3" id="KW-1185">Reference proteome</keyword>
<dbReference type="RefSeq" id="WP_191286687.1">
    <property type="nucleotide sequence ID" value="NZ_BNCH01000005.1"/>
</dbReference>
<protein>
    <submittedName>
        <fullName evidence="2">Uncharacterized protein</fullName>
    </submittedName>
</protein>
<accession>A0ABQ3J3H8</accession>
<evidence type="ECO:0000313" key="2">
    <source>
        <dbReference type="EMBL" id="GHF01482.1"/>
    </source>
</evidence>
<feature type="chain" id="PRO_5046495405" evidence="1">
    <location>
        <begin position="24"/>
        <end position="277"/>
    </location>
</feature>